<organism evidence="1 2">
    <name type="scientific">Elysia crispata</name>
    <name type="common">lettuce slug</name>
    <dbReference type="NCBI Taxonomy" id="231223"/>
    <lineage>
        <taxon>Eukaryota</taxon>
        <taxon>Metazoa</taxon>
        <taxon>Spiralia</taxon>
        <taxon>Lophotrochozoa</taxon>
        <taxon>Mollusca</taxon>
        <taxon>Gastropoda</taxon>
        <taxon>Heterobranchia</taxon>
        <taxon>Euthyneura</taxon>
        <taxon>Panpulmonata</taxon>
        <taxon>Sacoglossa</taxon>
        <taxon>Placobranchoidea</taxon>
        <taxon>Plakobranchidae</taxon>
        <taxon>Elysia</taxon>
    </lineage>
</organism>
<evidence type="ECO:0000313" key="1">
    <source>
        <dbReference type="EMBL" id="KAK3763099.1"/>
    </source>
</evidence>
<proteinExistence type="predicted"/>
<dbReference type="Proteomes" id="UP001283361">
    <property type="component" value="Unassembled WGS sequence"/>
</dbReference>
<reference evidence="1" key="1">
    <citation type="journal article" date="2023" name="G3 (Bethesda)">
        <title>A reference genome for the long-term kleptoplast-retaining sea slug Elysia crispata morphotype clarki.</title>
        <authorList>
            <person name="Eastman K.E."/>
            <person name="Pendleton A.L."/>
            <person name="Shaikh M.A."/>
            <person name="Suttiyut T."/>
            <person name="Ogas R."/>
            <person name="Tomko P."/>
            <person name="Gavelis G."/>
            <person name="Widhalm J.R."/>
            <person name="Wisecaver J.H."/>
        </authorList>
    </citation>
    <scope>NUCLEOTIDE SEQUENCE</scope>
    <source>
        <strain evidence="1">ECLA1</strain>
    </source>
</reference>
<sequence length="98" mass="11471">MDFKEGRNALLTESQRCKDAFFDFINYFLATLELYQHDVCENFYSETLLRISAMTSDFQLRSKGTAGLFRAYMGILSKLRNILIVKSFYRKKLSEKCA</sequence>
<gene>
    <name evidence="1" type="ORF">RRG08_016355</name>
</gene>
<accession>A0AAE0Z580</accession>
<name>A0AAE0Z580_9GAST</name>
<evidence type="ECO:0000313" key="2">
    <source>
        <dbReference type="Proteomes" id="UP001283361"/>
    </source>
</evidence>
<dbReference type="EMBL" id="JAWDGP010004604">
    <property type="protein sequence ID" value="KAK3763099.1"/>
    <property type="molecule type" value="Genomic_DNA"/>
</dbReference>
<keyword evidence="2" id="KW-1185">Reference proteome</keyword>
<dbReference type="AlphaFoldDB" id="A0AAE0Z580"/>
<comment type="caution">
    <text evidence="1">The sequence shown here is derived from an EMBL/GenBank/DDBJ whole genome shotgun (WGS) entry which is preliminary data.</text>
</comment>
<protein>
    <submittedName>
        <fullName evidence="1">Uncharacterized protein</fullName>
    </submittedName>
</protein>